<dbReference type="SMART" id="SM00880">
    <property type="entry name" value="CHAD"/>
    <property type="match status" value="1"/>
</dbReference>
<evidence type="ECO:0000259" key="2">
    <source>
        <dbReference type="PROSITE" id="PS51708"/>
    </source>
</evidence>
<dbReference type="EMBL" id="JAKZHW010000001">
    <property type="protein sequence ID" value="MCH8614924.1"/>
    <property type="molecule type" value="Genomic_DNA"/>
</dbReference>
<sequence>MSHEIELKLELDPKDARTLADQGLLRESKSRSERLVSVYYDTPGGKLRKNGYSLRVRSTPDGYIQTVKSLENGAGLFFRQEWEAAVDSIEPHVEELARTPAGEVGAKRLRPVVSSAVDRTRWDVHDHHSELEVSLDDGELRADERDQPVCELEIELKKGEPAAAFHAARKIAHHIPLRLGVLSKAERAFALADGLFGKPAKAEPVPVRSDMSVAEGFATILQSCIRHFRLNEPLVAKGRDPDALHQMRVAMRRLRSALSLFRPAVADEEYPRLREQLRWFVGQLGEARNLDVYLQQDMPKQERKHLLKLRNEAYDRVVEALDSRRFLLLMIDLTEWASLGKWRLGDKANRPLPPFAEKRISRLWLKVCGHDNMSAMQDEERHRLRIEIKKLRYALDFMQPLHVQHGRRQKQFSKLIEGLQQSLGRLNDLVTARSIAGADVSQEVDARYADERARCLREAGKRLNRLKLTGPYWTQSPRVAAC</sequence>
<dbReference type="Proteomes" id="UP001203058">
    <property type="component" value="Unassembled WGS sequence"/>
</dbReference>
<protein>
    <submittedName>
        <fullName evidence="3">CHAD domain-containing protein</fullName>
    </submittedName>
</protein>
<evidence type="ECO:0000259" key="1">
    <source>
        <dbReference type="PROSITE" id="PS51707"/>
    </source>
</evidence>
<proteinExistence type="predicted"/>
<organism evidence="3 4">
    <name type="scientific">Sphingomonas telluris</name>
    <dbReference type="NCBI Taxonomy" id="2907998"/>
    <lineage>
        <taxon>Bacteria</taxon>
        <taxon>Pseudomonadati</taxon>
        <taxon>Pseudomonadota</taxon>
        <taxon>Alphaproteobacteria</taxon>
        <taxon>Sphingomonadales</taxon>
        <taxon>Sphingomonadaceae</taxon>
        <taxon>Sphingomonas</taxon>
    </lineage>
</organism>
<dbReference type="Pfam" id="PF05235">
    <property type="entry name" value="CHAD"/>
    <property type="match status" value="1"/>
</dbReference>
<dbReference type="InterPro" id="IPR033469">
    <property type="entry name" value="CYTH-like_dom_sf"/>
</dbReference>
<dbReference type="PANTHER" id="PTHR39569:SF1">
    <property type="entry name" value="INORGANIC TRIPHOSPHATASE"/>
    <property type="match status" value="1"/>
</dbReference>
<dbReference type="InterPro" id="IPR023577">
    <property type="entry name" value="CYTH_domain"/>
</dbReference>
<dbReference type="SMART" id="SM01118">
    <property type="entry name" value="CYTH"/>
    <property type="match status" value="1"/>
</dbReference>
<dbReference type="Gene3D" id="2.40.320.10">
    <property type="entry name" value="Hypothetical Protein Pfu-838710-001"/>
    <property type="match status" value="1"/>
</dbReference>
<evidence type="ECO:0000313" key="3">
    <source>
        <dbReference type="EMBL" id="MCH8614924.1"/>
    </source>
</evidence>
<feature type="domain" description="CYTH" evidence="1">
    <location>
        <begin position="2"/>
        <end position="195"/>
    </location>
</feature>
<accession>A0ABS9VIX3</accession>
<dbReference type="CDD" id="cd07756">
    <property type="entry name" value="CYTH-like_Pase_CHAD"/>
    <property type="match status" value="1"/>
</dbReference>
<evidence type="ECO:0000313" key="4">
    <source>
        <dbReference type="Proteomes" id="UP001203058"/>
    </source>
</evidence>
<dbReference type="Gene3D" id="1.40.20.10">
    <property type="entry name" value="CHAD domain"/>
    <property type="match status" value="1"/>
</dbReference>
<feature type="domain" description="CHAD" evidence="2">
    <location>
        <begin position="210"/>
        <end position="478"/>
    </location>
</feature>
<name>A0ABS9VIX3_9SPHN</name>
<dbReference type="PROSITE" id="PS51707">
    <property type="entry name" value="CYTH"/>
    <property type="match status" value="1"/>
</dbReference>
<comment type="caution">
    <text evidence="3">The sequence shown here is derived from an EMBL/GenBank/DDBJ whole genome shotgun (WGS) entry which is preliminary data.</text>
</comment>
<reference evidence="3 4" key="1">
    <citation type="submission" date="2022-03" db="EMBL/GenBank/DDBJ databases">
        <authorList>
            <person name="Jo J.-H."/>
            <person name="Im W.-T."/>
        </authorList>
    </citation>
    <scope>NUCLEOTIDE SEQUENCE [LARGE SCALE GENOMIC DNA]</scope>
    <source>
        <strain evidence="3 4">SM33</strain>
    </source>
</reference>
<keyword evidence="4" id="KW-1185">Reference proteome</keyword>
<dbReference type="InterPro" id="IPR039013">
    <property type="entry name" value="YgiF"/>
</dbReference>
<dbReference type="Pfam" id="PF01928">
    <property type="entry name" value="CYTH"/>
    <property type="match status" value="1"/>
</dbReference>
<dbReference type="InterPro" id="IPR038186">
    <property type="entry name" value="CHAD_dom_sf"/>
</dbReference>
<dbReference type="InterPro" id="IPR007899">
    <property type="entry name" value="CHAD_dom"/>
</dbReference>
<dbReference type="PROSITE" id="PS51708">
    <property type="entry name" value="CHAD"/>
    <property type="match status" value="1"/>
</dbReference>
<dbReference type="PANTHER" id="PTHR39569">
    <property type="entry name" value="INORGANIC TRIPHOSPHATASE"/>
    <property type="match status" value="1"/>
</dbReference>
<dbReference type="RefSeq" id="WP_241445566.1">
    <property type="nucleotide sequence ID" value="NZ_JAKZHW010000001.1"/>
</dbReference>
<gene>
    <name evidence="3" type="ORF">LZ016_02230</name>
</gene>
<dbReference type="SUPFAM" id="SSF55154">
    <property type="entry name" value="CYTH-like phosphatases"/>
    <property type="match status" value="1"/>
</dbReference>